<evidence type="ECO:0000313" key="2">
    <source>
        <dbReference type="Proteomes" id="UP000630353"/>
    </source>
</evidence>
<accession>A0A918XNQ1</accession>
<protein>
    <submittedName>
        <fullName evidence="1">Uncharacterized protein</fullName>
    </submittedName>
</protein>
<sequence length="151" mass="16478">MRRGAVPDDLLLPGVLIDRGTLLVDEARLLFPGDVLHEAGHVAVLPPSERERTVGLLPADGGQEMAALAWSYAAAVAFSLPLDVVFHDKFKAGGRWLRESFTAGVPFGVPLLQWWEMTRLPDAPPAFDHLTPFPAMTRWLRDHEPAAAPPG</sequence>
<dbReference type="Proteomes" id="UP000630353">
    <property type="component" value="Unassembled WGS sequence"/>
</dbReference>
<reference evidence="1" key="1">
    <citation type="journal article" date="2014" name="Int. J. Syst. Evol. Microbiol.">
        <title>Complete genome sequence of Corynebacterium casei LMG S-19264T (=DSM 44701T), isolated from a smear-ripened cheese.</title>
        <authorList>
            <consortium name="US DOE Joint Genome Institute (JGI-PGF)"/>
            <person name="Walter F."/>
            <person name="Albersmeier A."/>
            <person name="Kalinowski J."/>
            <person name="Ruckert C."/>
        </authorList>
    </citation>
    <scope>NUCLEOTIDE SEQUENCE</scope>
    <source>
        <strain evidence="1">KCTC 42651</strain>
    </source>
</reference>
<organism evidence="1 2">
    <name type="scientific">Thalassobaculum fulvum</name>
    <dbReference type="NCBI Taxonomy" id="1633335"/>
    <lineage>
        <taxon>Bacteria</taxon>
        <taxon>Pseudomonadati</taxon>
        <taxon>Pseudomonadota</taxon>
        <taxon>Alphaproteobacteria</taxon>
        <taxon>Rhodospirillales</taxon>
        <taxon>Thalassobaculaceae</taxon>
        <taxon>Thalassobaculum</taxon>
    </lineage>
</organism>
<name>A0A918XNQ1_9PROT</name>
<reference evidence="1" key="2">
    <citation type="submission" date="2020-09" db="EMBL/GenBank/DDBJ databases">
        <authorList>
            <person name="Sun Q."/>
            <person name="Kim S."/>
        </authorList>
    </citation>
    <scope>NUCLEOTIDE SEQUENCE</scope>
    <source>
        <strain evidence="1">KCTC 42651</strain>
    </source>
</reference>
<keyword evidence="2" id="KW-1185">Reference proteome</keyword>
<evidence type="ECO:0000313" key="1">
    <source>
        <dbReference type="EMBL" id="GHD42723.1"/>
    </source>
</evidence>
<dbReference type="EMBL" id="BMZS01000002">
    <property type="protein sequence ID" value="GHD42723.1"/>
    <property type="molecule type" value="Genomic_DNA"/>
</dbReference>
<proteinExistence type="predicted"/>
<comment type="caution">
    <text evidence="1">The sequence shown here is derived from an EMBL/GenBank/DDBJ whole genome shotgun (WGS) entry which is preliminary data.</text>
</comment>
<dbReference type="AlphaFoldDB" id="A0A918XNQ1"/>
<gene>
    <name evidence="1" type="ORF">GCM10017083_08050</name>
</gene>